<dbReference type="Pfam" id="PF17390">
    <property type="entry name" value="Bac_rhamnosid_C"/>
    <property type="match status" value="1"/>
</dbReference>
<dbReference type="PANTHER" id="PTHR33307:SF6">
    <property type="entry name" value="ALPHA-RHAMNOSIDASE (EUROFUNG)-RELATED"/>
    <property type="match status" value="1"/>
</dbReference>
<dbReference type="PROSITE" id="PS51318">
    <property type="entry name" value="TAT"/>
    <property type="match status" value="1"/>
</dbReference>
<keyword evidence="3 8" id="KW-0378">Hydrolase</keyword>
<dbReference type="PANTHER" id="PTHR33307">
    <property type="entry name" value="ALPHA-RHAMNOSIDASE (EUROFUNG)"/>
    <property type="match status" value="1"/>
</dbReference>
<dbReference type="Pfam" id="PF25788">
    <property type="entry name" value="Ig_Rha78A_N"/>
    <property type="match status" value="1"/>
</dbReference>
<dbReference type="InterPro" id="IPR013737">
    <property type="entry name" value="Bac_rhamnosid_N"/>
</dbReference>
<dbReference type="InterPro" id="IPR016007">
    <property type="entry name" value="Alpha_rhamnosid"/>
</dbReference>
<dbReference type="Gene3D" id="2.60.420.10">
    <property type="entry name" value="Maltose phosphorylase, domain 3"/>
    <property type="match status" value="1"/>
</dbReference>
<dbReference type="Pfam" id="PF08531">
    <property type="entry name" value="Bac_rhamnosid_N"/>
    <property type="match status" value="1"/>
</dbReference>
<dbReference type="InterPro" id="IPR035398">
    <property type="entry name" value="Bac_rhamnosid_C"/>
</dbReference>
<sequence>MAPQTTPPAPGSPTPRSRSAISRRHFLGTGSALTAGALAAGVGGALSGRAQAAAGGSFRADPVDLSPARWIWYPEGDPATDAPVGHRYFRRTFTVAAGEVTDAQLVVTGDDTVDVWLNGEFLAGSPRVPHSWRTALYVDLRTAVRPGTNTIALASRNQGGPAGLIARVRVLTSGGTTDAVTDARWSAGKEAPEGWEQPGFADGGWPAARDLGAYGTAPWYTAVTGPDLAAASPLSVAACTVEHRTSPLGIDAARPRFGWKLDSSAPQQRQGAYRIQVSSTADGTGDLWDSGTVPSGRQIDIPYAGASLASLTRCFWRVRVWDTQGRAGAWSAPRWFETGLLSGTDEWRAAFIGRPPGPDLSGAGWIWYPEGDPAGGRPAETRCFRRTFTLTGAPAAATLVVTGDDTADVWVNGTLVSASPRVTDSWKRAASVDVTAHLSAGANTIAIASRNTSQSPAGLIAKLTVTGGPTVVTDAAWKAYRDAPSGWQTPGYDDAAWPAARVVASYGGGPWGSGVQVVGPAPLLRKSFTVRGPVASARLLTTALGLHETRLNGAKVGDRVLAPGWTDYGKRLQYQVFDVTTRIRQGANALGAWLGNGWYSGSLGIAGGRRYGTQPWYSAQLVITFTDGTTQLVTTDGSWRTSTGAITADDLYHGETYDARLHIAGWDGAGFDDGDWTAVAVRDGAPPRMVAQPDDGVCVQQEFRPVRITEPKPGVWILDLGQNLTGWNRIALRGAEGTTVTVRHGEVLEPDGTLYTTNLRAAQATDRFTLAGTGDVETYEPRFTVHGYRYVELTGLPAGFTPDEDTVTGRAVWTDAAQPGTFRTSDPLINQLQHNIVWGERGNMLSVPTDCPQRDERLGWTGDIAAFCATSTFNLDTHAFLAKFTDDLTDAQQADGAFTDVAPAVAGGSGTAGWGDAGTIIPYTLWQRFGDLAVVDRHFTAMAKWVDYLRNTAGSDLIRNRQTYGDWLNVNDDTAQDLICTAYFAWSARLVARMAAATDRTAEAASYGRLADQVAAAFTARFVAGDGTVRGNTQTGYVLALAFGLLPASLVQPAADKLAARVAAAGGHLSVGFLGVENLLPVLADHGHADTAYRILLQRGFPGWGYMIDHGATTIWERWDGIRTDGSFNDPGMNSFNHYGLGSVGDFLYRHVGGLAPARPGYAALRVAPRPGGGLTSADSTYDTPYGEAASAWSISGSRLTLRVTVPVNTFATVTVPTSRPQSTVAPAQAVPAGPASYHLPAGTHTFTAEV</sequence>
<gene>
    <name evidence="8" type="ORF">JK361_06775</name>
</gene>
<evidence type="ECO:0000259" key="4">
    <source>
        <dbReference type="Pfam" id="PF05592"/>
    </source>
</evidence>
<evidence type="ECO:0000259" key="5">
    <source>
        <dbReference type="Pfam" id="PF08531"/>
    </source>
</evidence>
<dbReference type="EC" id="3.2.1.40" evidence="2"/>
<feature type="domain" description="Alpha-L-rhamnosidase six-hairpin glycosidase" evidence="6">
    <location>
        <begin position="818"/>
        <end position="1152"/>
    </location>
</feature>
<dbReference type="EMBL" id="JAERRH010000002">
    <property type="protein sequence ID" value="MBL1104311.1"/>
    <property type="molecule type" value="Genomic_DNA"/>
</dbReference>
<evidence type="ECO:0000256" key="2">
    <source>
        <dbReference type="ARBA" id="ARBA00012652"/>
    </source>
</evidence>
<dbReference type="InterPro" id="IPR006311">
    <property type="entry name" value="TAT_signal"/>
</dbReference>
<evidence type="ECO:0000256" key="1">
    <source>
        <dbReference type="ARBA" id="ARBA00001445"/>
    </source>
</evidence>
<feature type="domain" description="Alpha-L-rhamnosidase concanavalin-like" evidence="4">
    <location>
        <begin position="711"/>
        <end position="812"/>
    </location>
</feature>
<dbReference type="Gene3D" id="1.50.10.10">
    <property type="match status" value="1"/>
</dbReference>
<dbReference type="InterPro" id="IPR012341">
    <property type="entry name" value="6hp_glycosidase-like_sf"/>
</dbReference>
<evidence type="ECO:0000313" key="8">
    <source>
        <dbReference type="EMBL" id="MBL1104311.1"/>
    </source>
</evidence>
<proteinExistence type="predicted"/>
<evidence type="ECO:0000259" key="7">
    <source>
        <dbReference type="Pfam" id="PF17390"/>
    </source>
</evidence>
<dbReference type="SUPFAM" id="SSF49785">
    <property type="entry name" value="Galactose-binding domain-like"/>
    <property type="match status" value="2"/>
</dbReference>
<comment type="caution">
    <text evidence="8">The sequence shown here is derived from an EMBL/GenBank/DDBJ whole genome shotgun (WGS) entry which is preliminary data.</text>
</comment>
<dbReference type="InterPro" id="IPR008928">
    <property type="entry name" value="6-hairpin_glycosidase_sf"/>
</dbReference>
<dbReference type="Gene3D" id="2.60.40.10">
    <property type="entry name" value="Immunoglobulins"/>
    <property type="match status" value="1"/>
</dbReference>
<keyword evidence="9" id="KW-1185">Reference proteome</keyword>
<dbReference type="Pfam" id="PF17389">
    <property type="entry name" value="Bac_rhamnosid6H"/>
    <property type="match status" value="1"/>
</dbReference>
<feature type="domain" description="Alpha-L-rhamnosidase C-terminal" evidence="7">
    <location>
        <begin position="1154"/>
        <end position="1225"/>
    </location>
</feature>
<comment type="catalytic activity">
    <reaction evidence="1">
        <text>Hydrolysis of terminal non-reducing alpha-L-rhamnose residues in alpha-L-rhamnosides.</text>
        <dbReference type="EC" id="3.2.1.40"/>
    </reaction>
</comment>
<evidence type="ECO:0000256" key="3">
    <source>
        <dbReference type="ARBA" id="ARBA00022801"/>
    </source>
</evidence>
<protein>
    <recommendedName>
        <fullName evidence="2">alpha-L-rhamnosidase</fullName>
        <ecNumber evidence="2">3.2.1.40</ecNumber>
    </recommendedName>
</protein>
<dbReference type="Proteomes" id="UP000621386">
    <property type="component" value="Unassembled WGS sequence"/>
</dbReference>
<accession>A0ABS1NW17</accession>
<dbReference type="InterPro" id="IPR008979">
    <property type="entry name" value="Galactose-bd-like_sf"/>
</dbReference>
<dbReference type="Gene3D" id="2.60.120.260">
    <property type="entry name" value="Galactose-binding domain-like"/>
    <property type="match status" value="4"/>
</dbReference>
<feature type="domain" description="Bacterial alpha-L-rhamnosidase N-terminal" evidence="5">
    <location>
        <begin position="534"/>
        <end position="708"/>
    </location>
</feature>
<organism evidence="8 9">
    <name type="scientific">Streptomyces musisoli</name>
    <dbReference type="NCBI Taxonomy" id="2802280"/>
    <lineage>
        <taxon>Bacteria</taxon>
        <taxon>Bacillati</taxon>
        <taxon>Actinomycetota</taxon>
        <taxon>Actinomycetes</taxon>
        <taxon>Kitasatosporales</taxon>
        <taxon>Streptomycetaceae</taxon>
        <taxon>Streptomyces</taxon>
    </lineage>
</organism>
<evidence type="ECO:0000313" key="9">
    <source>
        <dbReference type="Proteomes" id="UP000621386"/>
    </source>
</evidence>
<dbReference type="SUPFAM" id="SSF48208">
    <property type="entry name" value="Six-hairpin glycosidases"/>
    <property type="match status" value="1"/>
</dbReference>
<reference evidence="8 9" key="1">
    <citation type="submission" date="2021-01" db="EMBL/GenBank/DDBJ databases">
        <title>WGS of actinomycetes isolated from Thailand.</title>
        <authorList>
            <person name="Thawai C."/>
        </authorList>
    </citation>
    <scope>NUCLEOTIDE SEQUENCE [LARGE SCALE GENOMIC DNA]</scope>
    <source>
        <strain evidence="8 9">CH5-8</strain>
    </source>
</reference>
<name>A0ABS1NW17_9ACTN</name>
<evidence type="ECO:0000259" key="6">
    <source>
        <dbReference type="Pfam" id="PF17389"/>
    </source>
</evidence>
<dbReference type="InterPro" id="IPR035396">
    <property type="entry name" value="Bac_rhamnosid6H"/>
</dbReference>
<dbReference type="RefSeq" id="WP_201814733.1">
    <property type="nucleotide sequence ID" value="NZ_JAERRH010000002.1"/>
</dbReference>
<dbReference type="InterPro" id="IPR008902">
    <property type="entry name" value="Rhamnosid_concanavalin"/>
</dbReference>
<dbReference type="Pfam" id="PF05592">
    <property type="entry name" value="Bac_rhamnosid"/>
    <property type="match status" value="1"/>
</dbReference>
<dbReference type="InterPro" id="IPR013783">
    <property type="entry name" value="Ig-like_fold"/>
</dbReference>
<dbReference type="GO" id="GO:0016787">
    <property type="term" value="F:hydrolase activity"/>
    <property type="evidence" value="ECO:0007669"/>
    <property type="project" value="UniProtKB-KW"/>
</dbReference>